<keyword evidence="3" id="KW-0288">FMN</keyword>
<comment type="caution">
    <text evidence="7">The sequence shown here is derived from an EMBL/GenBank/DDBJ whole genome shotgun (WGS) entry which is preliminary data.</text>
</comment>
<dbReference type="PANTHER" id="PTHR43425">
    <property type="entry name" value="OXYGEN-INSENSITIVE NADPH NITROREDUCTASE"/>
    <property type="match status" value="1"/>
</dbReference>
<reference evidence="7 8" key="1">
    <citation type="journal article" date="2019" name="Sci. Rep.">
        <title>A multi-omics analysis of the grapevine pathogen Lasiodiplodia theobromae reveals that temperature affects the expression of virulence- and pathogenicity-related genes.</title>
        <authorList>
            <person name="Felix C."/>
            <person name="Meneses R."/>
            <person name="Goncalves M.F.M."/>
            <person name="Tilleman L."/>
            <person name="Duarte A.S."/>
            <person name="Jorrin-Novo J.V."/>
            <person name="Van de Peer Y."/>
            <person name="Deforce D."/>
            <person name="Van Nieuwerburgh F."/>
            <person name="Esteves A.C."/>
            <person name="Alves A."/>
        </authorList>
    </citation>
    <scope>NUCLEOTIDE SEQUENCE [LARGE SCALE GENOMIC DNA]</scope>
    <source>
        <strain evidence="7 8">LA-SOL3</strain>
    </source>
</reference>
<dbReference type="EMBL" id="VCHE01000141">
    <property type="protein sequence ID" value="KAB2570332.1"/>
    <property type="molecule type" value="Genomic_DNA"/>
</dbReference>
<sequence length="275" mass="30016">MAASFTTHYQERYGPKQQPPDSNASLPPALDLILRHKSIRKFLPDALPPATLELLIAAGQSAPTSSMLQVWSAIAIEDPVQKDAVATLAGDQDFIRQAPLFLAFCADLSRLTAISEQRGQPGKGLENMDLFVMATIDAALAAQNIVVAAESLGLGTCYVGAARNHARELSALLDLPKRVVVLFGLAVGKPDSECLPAVKQRLGMDEVLHREKWNHEGHAERVAEYDETLGNFYEKMGATGRSAWSEFTAMWLASGDLDGREELKDVLMERGFELK</sequence>
<evidence type="ECO:0000313" key="8">
    <source>
        <dbReference type="Proteomes" id="UP000325902"/>
    </source>
</evidence>
<evidence type="ECO:0000256" key="5">
    <source>
        <dbReference type="SAM" id="MobiDB-lite"/>
    </source>
</evidence>
<dbReference type="CDD" id="cd02146">
    <property type="entry name" value="NfsA-like"/>
    <property type="match status" value="1"/>
</dbReference>
<comment type="similarity">
    <text evidence="1">Belongs to the flavin oxidoreductase frp family.</text>
</comment>
<organism evidence="7 8">
    <name type="scientific">Lasiodiplodia theobromae</name>
    <dbReference type="NCBI Taxonomy" id="45133"/>
    <lineage>
        <taxon>Eukaryota</taxon>
        <taxon>Fungi</taxon>
        <taxon>Dikarya</taxon>
        <taxon>Ascomycota</taxon>
        <taxon>Pezizomycotina</taxon>
        <taxon>Dothideomycetes</taxon>
        <taxon>Dothideomycetes incertae sedis</taxon>
        <taxon>Botryosphaeriales</taxon>
        <taxon>Botryosphaeriaceae</taxon>
        <taxon>Lasiodiplodia</taxon>
    </lineage>
</organism>
<keyword evidence="4" id="KW-0560">Oxidoreductase</keyword>
<evidence type="ECO:0000256" key="1">
    <source>
        <dbReference type="ARBA" id="ARBA00008366"/>
    </source>
</evidence>
<gene>
    <name evidence="7" type="primary">nfrA1</name>
    <name evidence="7" type="ORF">DBV05_g11006</name>
</gene>
<dbReference type="Pfam" id="PF00881">
    <property type="entry name" value="Nitroreductase"/>
    <property type="match status" value="1"/>
</dbReference>
<accession>A0A5N5CYG9</accession>
<proteinExistence type="inferred from homology"/>
<protein>
    <submittedName>
        <fullName evidence="7">FMN reductase (NADPH)</fullName>
    </submittedName>
</protein>
<feature type="domain" description="Nitroreductase" evidence="6">
    <location>
        <begin position="34"/>
        <end position="188"/>
    </location>
</feature>
<dbReference type="SUPFAM" id="SSF55469">
    <property type="entry name" value="FMN-dependent nitroreductase-like"/>
    <property type="match status" value="1"/>
</dbReference>
<feature type="region of interest" description="Disordered" evidence="5">
    <location>
        <begin position="1"/>
        <end position="27"/>
    </location>
</feature>
<dbReference type="Gene3D" id="3.40.109.10">
    <property type="entry name" value="NADH Oxidase"/>
    <property type="match status" value="1"/>
</dbReference>
<evidence type="ECO:0000256" key="4">
    <source>
        <dbReference type="ARBA" id="ARBA00023002"/>
    </source>
</evidence>
<dbReference type="GO" id="GO:0016491">
    <property type="term" value="F:oxidoreductase activity"/>
    <property type="evidence" value="ECO:0007669"/>
    <property type="project" value="UniProtKB-KW"/>
</dbReference>
<evidence type="ECO:0000313" key="7">
    <source>
        <dbReference type="EMBL" id="KAB2570332.1"/>
    </source>
</evidence>
<dbReference type="InterPro" id="IPR016446">
    <property type="entry name" value="Flavin_OxRdtase_Frp"/>
</dbReference>
<keyword evidence="2" id="KW-0285">Flavoprotein</keyword>
<keyword evidence="8" id="KW-1185">Reference proteome</keyword>
<evidence type="ECO:0000256" key="2">
    <source>
        <dbReference type="ARBA" id="ARBA00022630"/>
    </source>
</evidence>
<dbReference type="OrthoDB" id="3935412at2759"/>
<dbReference type="AlphaFoldDB" id="A0A5N5CYG9"/>
<name>A0A5N5CYG9_9PEZI</name>
<dbReference type="PANTHER" id="PTHR43425:SF2">
    <property type="entry name" value="OXYGEN-INSENSITIVE NADPH NITROREDUCTASE"/>
    <property type="match status" value="1"/>
</dbReference>
<evidence type="ECO:0000256" key="3">
    <source>
        <dbReference type="ARBA" id="ARBA00022643"/>
    </source>
</evidence>
<dbReference type="InterPro" id="IPR029479">
    <property type="entry name" value="Nitroreductase"/>
</dbReference>
<dbReference type="InterPro" id="IPR000415">
    <property type="entry name" value="Nitroreductase-like"/>
</dbReference>
<dbReference type="PIRSF" id="PIRSF005426">
    <property type="entry name" value="Frp"/>
    <property type="match status" value="1"/>
</dbReference>
<evidence type="ECO:0000259" key="6">
    <source>
        <dbReference type="Pfam" id="PF00881"/>
    </source>
</evidence>
<dbReference type="Proteomes" id="UP000325902">
    <property type="component" value="Unassembled WGS sequence"/>
</dbReference>